<name>H3BAN2_LATCH</name>
<dbReference type="eggNOG" id="KOG1047">
    <property type="taxonomic scope" value="Eukaryota"/>
</dbReference>
<dbReference type="Ensembl" id="ENSLACT00000019086.1">
    <property type="protein sequence ID" value="ENSLACP00000018953.1"/>
    <property type="gene ID" value="ENSLACG00000016674.1"/>
</dbReference>
<dbReference type="SUPFAM" id="SSF63737">
    <property type="entry name" value="Leukotriene A4 hydrolase N-terminal domain"/>
    <property type="match status" value="1"/>
</dbReference>
<dbReference type="InterPro" id="IPR045357">
    <property type="entry name" value="Aminopeptidase_N-like_N"/>
</dbReference>
<feature type="binding site" evidence="10">
    <location>
        <position position="299"/>
    </location>
    <ligand>
        <name>Zn(2+)</name>
        <dbReference type="ChEBI" id="CHEBI:29105"/>
        <note>catalytic</note>
    </ligand>
</feature>
<dbReference type="GO" id="GO:0005634">
    <property type="term" value="C:nucleus"/>
    <property type="evidence" value="ECO:0007669"/>
    <property type="project" value="TreeGrafter"/>
</dbReference>
<gene>
    <name evidence="12" type="primary">LTA4H</name>
</gene>
<dbReference type="FunFam" id="2.60.40.1730:FF:000004">
    <property type="entry name" value="Leukotriene A(4) hydrolase"/>
    <property type="match status" value="1"/>
</dbReference>
<proteinExistence type="inferred from homology"/>
<dbReference type="GO" id="GO:0043171">
    <property type="term" value="P:peptide catabolic process"/>
    <property type="evidence" value="ECO:0007669"/>
    <property type="project" value="TreeGrafter"/>
</dbReference>
<dbReference type="GO" id="GO:0005829">
    <property type="term" value="C:cytosol"/>
    <property type="evidence" value="ECO:0007669"/>
    <property type="project" value="TreeGrafter"/>
</dbReference>
<evidence type="ECO:0000256" key="5">
    <source>
        <dbReference type="ARBA" id="ARBA00022723"/>
    </source>
</evidence>
<evidence type="ECO:0000256" key="9">
    <source>
        <dbReference type="PIRSR" id="PIRSR634015-2"/>
    </source>
</evidence>
<dbReference type="InterPro" id="IPR038502">
    <property type="entry name" value="M1_LTA-4_hydro/amino_C_sf"/>
</dbReference>
<feature type="binding site" evidence="9">
    <location>
        <begin position="134"/>
        <end position="136"/>
    </location>
    <ligand>
        <name>a peptide</name>
        <dbReference type="ChEBI" id="CHEBI:60466"/>
    </ligand>
</feature>
<keyword evidence="8" id="KW-0482">Metalloprotease</keyword>
<dbReference type="EMBL" id="AFYH01066284">
    <property type="status" value="NOT_ANNOTATED_CDS"/>
    <property type="molecule type" value="Genomic_DNA"/>
</dbReference>
<dbReference type="PANTHER" id="PTHR45726">
    <property type="entry name" value="LEUKOTRIENE A-4 HYDROLASE"/>
    <property type="match status" value="1"/>
</dbReference>
<sequence length="612" mass="69361">SGSMADPNSFSSFSQCTTKHLNLQLQVDFESRVVKGTVALTVEALKDQLSSLILDTKDLKIFKVVVDGKEVNFSLGTKHAFNGTPLEITLPFALERGQHVIVRITYETSPTAFALQWLTPEQTAGKKHPYLFSQCQIYSCTAALICCVYLMYSTYTRVCIYKLVSVPSELVVAMSAKRDGERPDPQDNTRKIYRFRQTVPMPCYLIAIVVGALESRVIGPRTRVWSEKEYIDQAAFEFSETETMLKVAEDLAGPYVWGQYDLLVLPPSFPYGGMENPCLTFVTPTLLAGDKSLSNVIAHEISHSWTGNLVTNQTWEHFWYAYTKPVLVPRHFDARILCAKYQSSYATGPRKTLCSSVWSFLNELDFTKYMQSSENAEPIFVFNFSSGFTISLTSLDKFTSSGEGELSVLQRQQNIYLSSWAPSCISKGLSHLYRELVYPLTSKASAYCPLYMPTVPPCKGRYDTTLADACITLCQRWSKATESDLSSFTAADLEKMSSHQKVEFLALLLLEVGVKIEKFKRFNSYYNIYTTQSSFIKFRWLRLCIRARWEEAIPLAVQMATEQGRMKFTRPLFRDLYNFDKSRELAVSTFLKHRSCMHPVTALLVGKDLGID</sequence>
<dbReference type="PANTHER" id="PTHR45726:SF3">
    <property type="entry name" value="LEUKOTRIENE A-4 HYDROLASE"/>
    <property type="match status" value="1"/>
</dbReference>
<dbReference type="InParanoid" id="H3BAN2"/>
<keyword evidence="6" id="KW-0378">Hydrolase</keyword>
<dbReference type="Pfam" id="PF01433">
    <property type="entry name" value="Peptidase_M1"/>
    <property type="match status" value="1"/>
</dbReference>
<dbReference type="FunCoup" id="H3BAN2">
    <property type="interactions" value="1868"/>
</dbReference>
<dbReference type="Gene3D" id="3.30.2010.30">
    <property type="match status" value="1"/>
</dbReference>
<keyword evidence="4" id="KW-0645">Protease</keyword>
<dbReference type="GO" id="GO:0019370">
    <property type="term" value="P:leukotriene biosynthetic process"/>
    <property type="evidence" value="ECO:0007669"/>
    <property type="project" value="TreeGrafter"/>
</dbReference>
<dbReference type="GO" id="GO:0006508">
    <property type="term" value="P:proteolysis"/>
    <property type="evidence" value="ECO:0007669"/>
    <property type="project" value="UniProtKB-KW"/>
</dbReference>
<dbReference type="InterPro" id="IPR049980">
    <property type="entry name" value="LTA4H_cat"/>
</dbReference>
<dbReference type="InterPro" id="IPR034015">
    <property type="entry name" value="M1_LTA4H"/>
</dbReference>
<organism evidence="12 13">
    <name type="scientific">Latimeria chalumnae</name>
    <name type="common">Coelacanth</name>
    <dbReference type="NCBI Taxonomy" id="7897"/>
    <lineage>
        <taxon>Eukaryota</taxon>
        <taxon>Metazoa</taxon>
        <taxon>Chordata</taxon>
        <taxon>Craniata</taxon>
        <taxon>Vertebrata</taxon>
        <taxon>Euteleostomi</taxon>
        <taxon>Coelacanthiformes</taxon>
        <taxon>Coelacanthidae</taxon>
        <taxon>Latimeria</taxon>
    </lineage>
</organism>
<dbReference type="GO" id="GO:0008270">
    <property type="term" value="F:zinc ion binding"/>
    <property type="evidence" value="ECO:0007669"/>
    <property type="project" value="InterPro"/>
</dbReference>
<dbReference type="HOGENOM" id="CLU_014505_1_2_1"/>
<dbReference type="Gene3D" id="1.25.40.320">
    <property type="entry name" value="Peptidase M1, leukotriene A4 hydrolase/aminopeptidase C-terminal domain"/>
    <property type="match status" value="1"/>
</dbReference>
<dbReference type="GeneTree" id="ENSGT00940000156375"/>
<evidence type="ECO:0000256" key="10">
    <source>
        <dbReference type="PIRSR" id="PIRSR634015-3"/>
    </source>
</evidence>
<dbReference type="EMBL" id="AFYH01066276">
    <property type="status" value="NOT_ANNOTATED_CDS"/>
    <property type="molecule type" value="Genomic_DNA"/>
</dbReference>
<dbReference type="EMBL" id="AFYH01066277">
    <property type="status" value="NOT_ANNOTATED_CDS"/>
    <property type="molecule type" value="Genomic_DNA"/>
</dbReference>
<dbReference type="CDD" id="cd09599">
    <property type="entry name" value="M1_LTA4H"/>
    <property type="match status" value="1"/>
</dbReference>
<keyword evidence="5 10" id="KW-0479">Metal-binding</keyword>
<dbReference type="GO" id="GO:0004463">
    <property type="term" value="F:leukotriene-A4 hydrolase activity"/>
    <property type="evidence" value="ECO:0007669"/>
    <property type="project" value="TreeGrafter"/>
</dbReference>
<dbReference type="EMBL" id="AFYH01066279">
    <property type="status" value="NOT_ANNOTATED_CDS"/>
    <property type="molecule type" value="Genomic_DNA"/>
</dbReference>
<evidence type="ECO:0000313" key="13">
    <source>
        <dbReference type="Proteomes" id="UP000008672"/>
    </source>
</evidence>
<dbReference type="Pfam" id="PF09127">
    <property type="entry name" value="Leuk-A4-hydro_C"/>
    <property type="match status" value="1"/>
</dbReference>
<dbReference type="EMBL" id="AFYH01066280">
    <property type="status" value="NOT_ANNOTATED_CDS"/>
    <property type="molecule type" value="Genomic_DNA"/>
</dbReference>
<evidence type="ECO:0000256" key="4">
    <source>
        <dbReference type="ARBA" id="ARBA00022670"/>
    </source>
</evidence>
<feature type="binding site" evidence="9">
    <location>
        <begin position="270"/>
        <end position="275"/>
    </location>
    <ligand>
        <name>a peptide</name>
        <dbReference type="ChEBI" id="CHEBI:60466"/>
    </ligand>
</feature>
<evidence type="ECO:0000256" key="2">
    <source>
        <dbReference type="ARBA" id="ARBA00010136"/>
    </source>
</evidence>
<dbReference type="STRING" id="7897.ENSLACP00000018953"/>
<dbReference type="EMBL" id="AFYH01066278">
    <property type="status" value="NOT_ANNOTATED_CDS"/>
    <property type="molecule type" value="Genomic_DNA"/>
</dbReference>
<evidence type="ECO:0000256" key="1">
    <source>
        <dbReference type="ARBA" id="ARBA00004496"/>
    </source>
</evidence>
<protein>
    <submittedName>
        <fullName evidence="12">Leukotriene A4 hydrolase</fullName>
    </submittedName>
</protein>
<dbReference type="SUPFAM" id="SSF48371">
    <property type="entry name" value="ARM repeat"/>
    <property type="match status" value="1"/>
</dbReference>
<dbReference type="Proteomes" id="UP000008672">
    <property type="component" value="Unassembled WGS sequence"/>
</dbReference>
<comment type="subcellular location">
    <subcellularLocation>
        <location evidence="1">Cytoplasm</location>
    </subcellularLocation>
</comment>
<dbReference type="EMBL" id="AFYH01066283">
    <property type="status" value="NOT_ANNOTATED_CDS"/>
    <property type="molecule type" value="Genomic_DNA"/>
</dbReference>
<dbReference type="Gene3D" id="2.60.40.1730">
    <property type="entry name" value="tricorn interacting facor f3 domain"/>
    <property type="match status" value="1"/>
</dbReference>
<feature type="binding site" evidence="10">
    <location>
        <position position="303"/>
    </location>
    <ligand>
        <name>Zn(2+)</name>
        <dbReference type="ChEBI" id="CHEBI:29105"/>
        <note>catalytic</note>
    </ligand>
</feature>
<dbReference type="InterPro" id="IPR016024">
    <property type="entry name" value="ARM-type_fold"/>
</dbReference>
<dbReference type="InterPro" id="IPR015211">
    <property type="entry name" value="Peptidase_M1_C"/>
</dbReference>
<feature type="binding site" evidence="9">
    <location>
        <begin position="565"/>
        <end position="567"/>
    </location>
    <ligand>
        <name>a peptide</name>
        <dbReference type="ChEBI" id="CHEBI:60466"/>
    </ligand>
</feature>
<evidence type="ECO:0000259" key="11">
    <source>
        <dbReference type="SMART" id="SM01263"/>
    </source>
</evidence>
<accession>H3BAN2</accession>
<evidence type="ECO:0000256" key="3">
    <source>
        <dbReference type="ARBA" id="ARBA00022490"/>
    </source>
</evidence>
<evidence type="ECO:0000256" key="6">
    <source>
        <dbReference type="ARBA" id="ARBA00022801"/>
    </source>
</evidence>
<dbReference type="GO" id="GO:0008237">
    <property type="term" value="F:metallopeptidase activity"/>
    <property type="evidence" value="ECO:0007669"/>
    <property type="project" value="UniProtKB-KW"/>
</dbReference>
<dbReference type="Bgee" id="ENSLACG00000016674">
    <property type="expression patterns" value="Expressed in muscle tissue and 6 other cell types or tissues"/>
</dbReference>
<evidence type="ECO:0000256" key="8">
    <source>
        <dbReference type="ARBA" id="ARBA00023049"/>
    </source>
</evidence>
<dbReference type="InterPro" id="IPR001930">
    <property type="entry name" value="Peptidase_M1"/>
</dbReference>
<dbReference type="Pfam" id="PF17900">
    <property type="entry name" value="Peptidase_M1_N"/>
    <property type="match status" value="1"/>
</dbReference>
<dbReference type="SUPFAM" id="SSF55486">
    <property type="entry name" value="Metalloproteases ('zincins'), catalytic domain"/>
    <property type="match status" value="1"/>
</dbReference>
<evidence type="ECO:0000313" key="12">
    <source>
        <dbReference type="Ensembl" id="ENSLACP00000018953.1"/>
    </source>
</evidence>
<comment type="similarity">
    <text evidence="2">Belongs to the peptidase M1 family.</text>
</comment>
<evidence type="ECO:0000256" key="7">
    <source>
        <dbReference type="ARBA" id="ARBA00022833"/>
    </source>
</evidence>
<dbReference type="InterPro" id="IPR014782">
    <property type="entry name" value="Peptidase_M1_dom"/>
</dbReference>
<reference evidence="12" key="3">
    <citation type="submission" date="2025-09" db="UniProtKB">
        <authorList>
            <consortium name="Ensembl"/>
        </authorList>
    </citation>
    <scope>IDENTIFICATION</scope>
</reference>
<comment type="cofactor">
    <cofactor evidence="10">
        <name>Zn(2+)</name>
        <dbReference type="ChEBI" id="CHEBI:29105"/>
    </cofactor>
    <text evidence="10">Binds 1 zinc ion per subunit.</text>
</comment>
<dbReference type="FunFam" id="3.30.2010.30:FF:000001">
    <property type="entry name" value="Leukotriene A(4) hydrolase"/>
    <property type="match status" value="1"/>
</dbReference>
<dbReference type="EMBL" id="AFYH01066282">
    <property type="status" value="NOT_ANNOTATED_CDS"/>
    <property type="molecule type" value="Genomic_DNA"/>
</dbReference>
<keyword evidence="13" id="KW-1185">Reference proteome</keyword>
<dbReference type="InterPro" id="IPR042097">
    <property type="entry name" value="Aminopeptidase_N-like_N_sf"/>
</dbReference>
<reference evidence="13" key="1">
    <citation type="submission" date="2011-08" db="EMBL/GenBank/DDBJ databases">
        <title>The draft genome of Latimeria chalumnae.</title>
        <authorList>
            <person name="Di Palma F."/>
            <person name="Alfoldi J."/>
            <person name="Johnson J."/>
            <person name="Berlin A."/>
            <person name="Gnerre S."/>
            <person name="Jaffe D."/>
            <person name="MacCallum I."/>
            <person name="Young S."/>
            <person name="Walker B.J."/>
            <person name="Lander E."/>
            <person name="Lindblad-Toh K."/>
        </authorList>
    </citation>
    <scope>NUCLEOTIDE SEQUENCE [LARGE SCALE GENOMIC DNA]</scope>
    <source>
        <strain evidence="13">Wild caught</strain>
    </source>
</reference>
<reference evidence="12" key="2">
    <citation type="submission" date="2025-08" db="UniProtKB">
        <authorList>
            <consortium name="Ensembl"/>
        </authorList>
    </citation>
    <scope>IDENTIFICATION</scope>
</reference>
<dbReference type="PRINTS" id="PR00756">
    <property type="entry name" value="ALADIPTASE"/>
</dbReference>
<dbReference type="EMBL" id="AFYH01066281">
    <property type="status" value="NOT_ANNOTATED_CDS"/>
    <property type="molecule type" value="Genomic_DNA"/>
</dbReference>
<keyword evidence="3" id="KW-0963">Cytoplasm</keyword>
<dbReference type="GO" id="GO:0004177">
    <property type="term" value="F:aminopeptidase activity"/>
    <property type="evidence" value="ECO:0007669"/>
    <property type="project" value="TreeGrafter"/>
</dbReference>
<feature type="domain" description="Peptidase M1 leukotriene A4 hydrolase/aminopeptidase C-terminal" evidence="11">
    <location>
        <begin position="465"/>
        <end position="609"/>
    </location>
</feature>
<dbReference type="GO" id="GO:0004301">
    <property type="term" value="F:epoxide hydrolase activity"/>
    <property type="evidence" value="ECO:0007669"/>
    <property type="project" value="TreeGrafter"/>
</dbReference>
<dbReference type="AlphaFoldDB" id="H3BAN2"/>
<keyword evidence="7 10" id="KW-0862">Zinc</keyword>
<dbReference type="SMART" id="SM01263">
    <property type="entry name" value="Leuk-A4-hydro_C"/>
    <property type="match status" value="1"/>
</dbReference>